<dbReference type="Proteomes" id="UP000236724">
    <property type="component" value="Unassembled WGS sequence"/>
</dbReference>
<dbReference type="SUPFAM" id="SSF51206">
    <property type="entry name" value="cAMP-binding domain-like"/>
    <property type="match status" value="1"/>
</dbReference>
<organism evidence="7 8">
    <name type="scientific">Candidatus Venteria ishoeyi</name>
    <dbReference type="NCBI Taxonomy" id="1899563"/>
    <lineage>
        <taxon>Bacteria</taxon>
        <taxon>Pseudomonadati</taxon>
        <taxon>Pseudomonadota</taxon>
        <taxon>Gammaproteobacteria</taxon>
        <taxon>Thiotrichales</taxon>
        <taxon>Thiotrichaceae</taxon>
        <taxon>Venteria</taxon>
    </lineage>
</organism>
<feature type="domain" description="HTH crp-type" evidence="5">
    <location>
        <begin position="148"/>
        <end position="212"/>
    </location>
</feature>
<dbReference type="AlphaFoldDB" id="A0A1H6FGS9"/>
<dbReference type="EMBL" id="FMSV02000558">
    <property type="protein sequence ID" value="SEH09139.1"/>
    <property type="molecule type" value="Genomic_DNA"/>
</dbReference>
<evidence type="ECO:0000313" key="7">
    <source>
        <dbReference type="EMBL" id="SEH09268.1"/>
    </source>
</evidence>
<dbReference type="GO" id="GO:0003677">
    <property type="term" value="F:DNA binding"/>
    <property type="evidence" value="ECO:0007669"/>
    <property type="project" value="UniProtKB-KW"/>
</dbReference>
<dbReference type="EMBL" id="FMSV02000559">
    <property type="protein sequence ID" value="SEH09268.1"/>
    <property type="molecule type" value="Genomic_DNA"/>
</dbReference>
<protein>
    <submittedName>
        <fullName evidence="7">cAMP-activated global transcriptional regulator CRP</fullName>
    </submittedName>
</protein>
<dbReference type="InterPro" id="IPR018490">
    <property type="entry name" value="cNMP-bd_dom_sf"/>
</dbReference>
<proteinExistence type="predicted"/>
<dbReference type="SMART" id="SM00419">
    <property type="entry name" value="HTH_CRP"/>
    <property type="match status" value="1"/>
</dbReference>
<reference evidence="7 8" key="1">
    <citation type="submission" date="2016-10" db="EMBL/GenBank/DDBJ databases">
        <authorList>
            <person name="de Groot N.N."/>
        </authorList>
    </citation>
    <scope>NUCLEOTIDE SEQUENCE [LARGE SCALE GENOMIC DNA]</scope>
    <source>
        <strain evidence="7">MBHS1</strain>
    </source>
</reference>
<evidence type="ECO:0000256" key="1">
    <source>
        <dbReference type="ARBA" id="ARBA00023015"/>
    </source>
</evidence>
<evidence type="ECO:0000256" key="2">
    <source>
        <dbReference type="ARBA" id="ARBA00023125"/>
    </source>
</evidence>
<evidence type="ECO:0000313" key="6">
    <source>
        <dbReference type="EMBL" id="SEH09139.1"/>
    </source>
</evidence>
<keyword evidence="1" id="KW-0805">Transcription regulation</keyword>
<sequence length="221" mass="24678">MSVQKTLTHLPFYTDLSQAGRESLLQGAKYNACAATEIILHKGQRVSGAYMVLNGRLRVYSISANGNEATLTWIEPGEICVFSLNCLFNNLLYPAWVATEQDTEVAMIPVALYRELFKHESSVQDLTVHSLSILVFRLMEELDQVHGLRHKERLANFLLVRASSSGTLNITQQQLAQHLGTSREVIARLLQNFVAKSYVRTGRGSITLLDTEGLSRVVTDK</sequence>
<evidence type="ECO:0000313" key="8">
    <source>
        <dbReference type="Proteomes" id="UP000236724"/>
    </source>
</evidence>
<dbReference type="PROSITE" id="PS51063">
    <property type="entry name" value="HTH_CRP_2"/>
    <property type="match status" value="1"/>
</dbReference>
<dbReference type="Pfam" id="PF00027">
    <property type="entry name" value="cNMP_binding"/>
    <property type="match status" value="1"/>
</dbReference>
<dbReference type="InterPro" id="IPR000595">
    <property type="entry name" value="cNMP-bd_dom"/>
</dbReference>
<keyword evidence="8" id="KW-1185">Reference proteome</keyword>
<keyword evidence="2" id="KW-0238">DNA-binding</keyword>
<dbReference type="InterPro" id="IPR036388">
    <property type="entry name" value="WH-like_DNA-bd_sf"/>
</dbReference>
<dbReference type="OrthoDB" id="6881322at2"/>
<dbReference type="InterPro" id="IPR036390">
    <property type="entry name" value="WH_DNA-bd_sf"/>
</dbReference>
<keyword evidence="3" id="KW-0804">Transcription</keyword>
<dbReference type="Gene3D" id="1.10.10.10">
    <property type="entry name" value="Winged helix-like DNA-binding domain superfamily/Winged helix DNA-binding domain"/>
    <property type="match status" value="1"/>
</dbReference>
<dbReference type="SUPFAM" id="SSF46785">
    <property type="entry name" value="Winged helix' DNA-binding domain"/>
    <property type="match status" value="1"/>
</dbReference>
<evidence type="ECO:0000259" key="5">
    <source>
        <dbReference type="PROSITE" id="PS51063"/>
    </source>
</evidence>
<dbReference type="InterPro" id="IPR012318">
    <property type="entry name" value="HTH_CRP"/>
</dbReference>
<gene>
    <name evidence="7" type="primary">crp_8</name>
    <name evidence="6" type="synonym">crp_6</name>
    <name evidence="6" type="ORF">MBHS_05033</name>
    <name evidence="7" type="ORF">MBHS_05163</name>
</gene>
<dbReference type="InterPro" id="IPR014710">
    <property type="entry name" value="RmlC-like_jellyroll"/>
</dbReference>
<dbReference type="PANTHER" id="PTHR24567:SF26">
    <property type="entry name" value="REGULATORY PROTEIN YEIL"/>
    <property type="match status" value="1"/>
</dbReference>
<dbReference type="CDD" id="cd00038">
    <property type="entry name" value="CAP_ED"/>
    <property type="match status" value="1"/>
</dbReference>
<feature type="domain" description="Cyclic nucleotide-binding" evidence="4">
    <location>
        <begin position="12"/>
        <end position="78"/>
    </location>
</feature>
<accession>A0A1H6FGS9</accession>
<dbReference type="Gene3D" id="2.60.120.10">
    <property type="entry name" value="Jelly Rolls"/>
    <property type="match status" value="1"/>
</dbReference>
<name>A0A1H6FGS9_9GAMM</name>
<evidence type="ECO:0000256" key="3">
    <source>
        <dbReference type="ARBA" id="ARBA00023163"/>
    </source>
</evidence>
<dbReference type="GO" id="GO:0005829">
    <property type="term" value="C:cytosol"/>
    <property type="evidence" value="ECO:0007669"/>
    <property type="project" value="TreeGrafter"/>
</dbReference>
<dbReference type="PANTHER" id="PTHR24567">
    <property type="entry name" value="CRP FAMILY TRANSCRIPTIONAL REGULATORY PROTEIN"/>
    <property type="match status" value="1"/>
</dbReference>
<dbReference type="GO" id="GO:0003700">
    <property type="term" value="F:DNA-binding transcription factor activity"/>
    <property type="evidence" value="ECO:0007669"/>
    <property type="project" value="TreeGrafter"/>
</dbReference>
<dbReference type="PROSITE" id="PS50042">
    <property type="entry name" value="CNMP_BINDING_3"/>
    <property type="match status" value="1"/>
</dbReference>
<dbReference type="Pfam" id="PF13545">
    <property type="entry name" value="HTH_Crp_2"/>
    <property type="match status" value="1"/>
</dbReference>
<dbReference type="InterPro" id="IPR050397">
    <property type="entry name" value="Env_Response_Regulators"/>
</dbReference>
<evidence type="ECO:0000259" key="4">
    <source>
        <dbReference type="PROSITE" id="PS50042"/>
    </source>
</evidence>